<reference evidence="1 2" key="2">
    <citation type="submission" date="2018-11" db="EMBL/GenBank/DDBJ databases">
        <authorList>
            <consortium name="Pathogen Informatics"/>
        </authorList>
    </citation>
    <scope>NUCLEOTIDE SEQUENCE [LARGE SCALE GENOMIC DNA]</scope>
    <source>
        <strain evidence="1 2">NST_G2</strain>
    </source>
</reference>
<dbReference type="EMBL" id="UYSU01004110">
    <property type="protein sequence ID" value="VDL87962.1"/>
    <property type="molecule type" value="Genomic_DNA"/>
</dbReference>
<evidence type="ECO:0000313" key="2">
    <source>
        <dbReference type="Proteomes" id="UP000275846"/>
    </source>
</evidence>
<protein>
    <submittedName>
        <fullName evidence="1 3">Uncharacterized protein</fullName>
    </submittedName>
</protein>
<evidence type="ECO:0000313" key="1">
    <source>
        <dbReference type="EMBL" id="VDL87962.1"/>
    </source>
</evidence>
<evidence type="ECO:0000313" key="3">
    <source>
        <dbReference type="WBParaSite" id="SSLN_0000163701-mRNA-1"/>
    </source>
</evidence>
<keyword evidence="2" id="KW-1185">Reference proteome</keyword>
<dbReference type="AlphaFoldDB" id="A0A183SBH9"/>
<reference evidence="3" key="1">
    <citation type="submission" date="2016-06" db="UniProtKB">
        <authorList>
            <consortium name="WormBaseParasite"/>
        </authorList>
    </citation>
    <scope>IDENTIFICATION</scope>
</reference>
<dbReference type="Proteomes" id="UP000275846">
    <property type="component" value="Unassembled WGS sequence"/>
</dbReference>
<accession>A0A183SBH9</accession>
<organism evidence="3">
    <name type="scientific">Schistocephalus solidus</name>
    <name type="common">Tapeworm</name>
    <dbReference type="NCBI Taxonomy" id="70667"/>
    <lineage>
        <taxon>Eukaryota</taxon>
        <taxon>Metazoa</taxon>
        <taxon>Spiralia</taxon>
        <taxon>Lophotrochozoa</taxon>
        <taxon>Platyhelminthes</taxon>
        <taxon>Cestoda</taxon>
        <taxon>Eucestoda</taxon>
        <taxon>Diphyllobothriidea</taxon>
        <taxon>Diphyllobothriidae</taxon>
        <taxon>Schistocephalus</taxon>
    </lineage>
</organism>
<dbReference type="WBParaSite" id="SSLN_0000163701-mRNA-1">
    <property type="protein sequence ID" value="SSLN_0000163701-mRNA-1"/>
    <property type="gene ID" value="SSLN_0000163701"/>
</dbReference>
<sequence length="185" mass="20057">MTSVVRGGFVPLHFPRPLPPRPGNAGVVGLIVATAIFGPVSRAFGPLIPSSPLYSVMLLRRWRRPLFFPNFAPQSTRCRCCRPPSLPPPRPKPESARARVYAFVWCHACGRALVKHPSPPRFRCRACVSGRAPSPAPSASPPSSVRLVEHFGQPARAPGRRRLRKSIAGTLLRPQADVAAAVVVP</sequence>
<name>A0A183SBH9_SCHSO</name>
<proteinExistence type="predicted"/>
<gene>
    <name evidence="1" type="ORF">SSLN_LOCUS1577</name>
</gene>